<dbReference type="AlphaFoldDB" id="A0A212KGD1"/>
<organism evidence="1">
    <name type="scientific">uncultured delta proteobacterium</name>
    <dbReference type="NCBI Taxonomy" id="34034"/>
    <lineage>
        <taxon>Bacteria</taxon>
        <taxon>Deltaproteobacteria</taxon>
        <taxon>environmental samples</taxon>
    </lineage>
</organism>
<name>A0A212KGD1_9DELT</name>
<evidence type="ECO:0000313" key="1">
    <source>
        <dbReference type="EMBL" id="SBW10794.1"/>
    </source>
</evidence>
<reference evidence="1" key="1">
    <citation type="submission" date="2016-04" db="EMBL/GenBank/DDBJ databases">
        <authorList>
            <person name="Evans L.H."/>
            <person name="Alamgir A."/>
            <person name="Owens N."/>
            <person name="Weber N.D."/>
            <person name="Virtaneva K."/>
            <person name="Barbian K."/>
            <person name="Babar A."/>
            <person name="Rosenke K."/>
        </authorList>
    </citation>
    <scope>NUCLEOTIDE SEQUENCE</scope>
    <source>
        <strain evidence="1">86</strain>
    </source>
</reference>
<protein>
    <submittedName>
        <fullName evidence="1">Uncharacterized protein</fullName>
    </submittedName>
</protein>
<proteinExistence type="predicted"/>
<accession>A0A212KGD1</accession>
<dbReference type="EMBL" id="FLUQ01000007">
    <property type="protein sequence ID" value="SBW10794.1"/>
    <property type="molecule type" value="Genomic_DNA"/>
</dbReference>
<gene>
    <name evidence="1" type="ORF">KL86DPRO_70031</name>
</gene>
<sequence length="84" mass="9507">MQRQLRSIFMILFAHALGVVPQRGAASYVLRKDKGTREALPPLTSQTAERQVQKMARCEISTCAETSKIRGEQPQKLFSPRTVY</sequence>